<dbReference type="AlphaFoldDB" id="A0A914ZQ89"/>
<accession>A0A914ZQ89</accession>
<protein>
    <submittedName>
        <fullName evidence="2">Uncharacterized protein</fullName>
    </submittedName>
</protein>
<evidence type="ECO:0000313" key="2">
    <source>
        <dbReference type="WBParaSite" id="PgB09_g023_t01"/>
    </source>
</evidence>
<proteinExistence type="predicted"/>
<reference evidence="2" key="1">
    <citation type="submission" date="2022-11" db="UniProtKB">
        <authorList>
            <consortium name="WormBaseParasite"/>
        </authorList>
    </citation>
    <scope>IDENTIFICATION</scope>
</reference>
<dbReference type="WBParaSite" id="PgB09_g023_t01">
    <property type="protein sequence ID" value="PgB09_g023_t01"/>
    <property type="gene ID" value="PgB09_g023"/>
</dbReference>
<name>A0A914ZQ89_PARUN</name>
<evidence type="ECO:0000313" key="1">
    <source>
        <dbReference type="Proteomes" id="UP000887569"/>
    </source>
</evidence>
<organism evidence="1 2">
    <name type="scientific">Parascaris univalens</name>
    <name type="common">Nematode worm</name>
    <dbReference type="NCBI Taxonomy" id="6257"/>
    <lineage>
        <taxon>Eukaryota</taxon>
        <taxon>Metazoa</taxon>
        <taxon>Ecdysozoa</taxon>
        <taxon>Nematoda</taxon>
        <taxon>Chromadorea</taxon>
        <taxon>Rhabditida</taxon>
        <taxon>Spirurina</taxon>
        <taxon>Ascaridomorpha</taxon>
        <taxon>Ascaridoidea</taxon>
        <taxon>Ascarididae</taxon>
        <taxon>Parascaris</taxon>
    </lineage>
</organism>
<keyword evidence="1" id="KW-1185">Reference proteome</keyword>
<sequence length="87" mass="9998">MTETQLCPKAACAITTLKIKQSKSLITSTVRREQKVANELIHSLVFTQTPRKAAVEVQAQAMVQRWPRSSITRNELRHFLDQYVMKI</sequence>
<dbReference type="Proteomes" id="UP000887569">
    <property type="component" value="Unplaced"/>
</dbReference>